<dbReference type="GO" id="GO:0003700">
    <property type="term" value="F:DNA-binding transcription factor activity"/>
    <property type="evidence" value="ECO:0007669"/>
    <property type="project" value="InterPro"/>
</dbReference>
<dbReference type="Pfam" id="PF03466">
    <property type="entry name" value="LysR_substrate"/>
    <property type="match status" value="1"/>
</dbReference>
<organism evidence="7 8">
    <name type="scientific">Corynebacterium deserti GIMN1.010</name>
    <dbReference type="NCBI Taxonomy" id="931089"/>
    <lineage>
        <taxon>Bacteria</taxon>
        <taxon>Bacillati</taxon>
        <taxon>Actinomycetota</taxon>
        <taxon>Actinomycetes</taxon>
        <taxon>Mycobacteriales</taxon>
        <taxon>Corynebacteriaceae</taxon>
        <taxon>Corynebacterium</taxon>
    </lineage>
</organism>
<dbReference type="SUPFAM" id="SSF53850">
    <property type="entry name" value="Periplasmic binding protein-like II"/>
    <property type="match status" value="1"/>
</dbReference>
<protein>
    <recommendedName>
        <fullName evidence="6">HTH lysR-type domain-containing protein</fullName>
    </recommendedName>
</protein>
<dbReference type="GO" id="GO:0003677">
    <property type="term" value="F:DNA binding"/>
    <property type="evidence" value="ECO:0007669"/>
    <property type="project" value="UniProtKB-KW"/>
</dbReference>
<sequence length="308" mass="33709">MDYRQLRYFRAVVDNRSFSAAAKALHMTQPSLSLAVRELEKSFGATLLKREHHGVSLTPEGEIVYETSKNVDEQLHQAKDAVASLRDGTAGSVRLSVAPEYNWSGLADLINHVRRDAPTLEITIYDPDPTQSIENVYQGNADIGIIPNSNPTAFKARHAATFDVRVIKVLPLAVAAPSSWDLGVGSHSDSVGLSELSDYPWLIPVANVWFEGLPEILEREWAAVPGSFPTSVIEVATLQTVLPLVASEAGIAVVPEITETIAPRGVSIYPLTNNIEPLMLLAFWNKKRTITPATQRFLDALEELHPGV</sequence>
<feature type="domain" description="HTH lysR-type" evidence="6">
    <location>
        <begin position="1"/>
        <end position="58"/>
    </location>
</feature>
<keyword evidence="5" id="KW-0804">Transcription</keyword>
<dbReference type="CDD" id="cd05466">
    <property type="entry name" value="PBP2_LTTR_substrate"/>
    <property type="match status" value="1"/>
</dbReference>
<dbReference type="SUPFAM" id="SSF46785">
    <property type="entry name" value="Winged helix' DNA-binding domain"/>
    <property type="match status" value="1"/>
</dbReference>
<keyword evidence="4" id="KW-0010">Activator</keyword>
<evidence type="ECO:0000256" key="1">
    <source>
        <dbReference type="ARBA" id="ARBA00009437"/>
    </source>
</evidence>
<keyword evidence="3" id="KW-0238">DNA-binding</keyword>
<dbReference type="InterPro" id="IPR036390">
    <property type="entry name" value="WH_DNA-bd_sf"/>
</dbReference>
<dbReference type="PANTHER" id="PTHR30346:SF28">
    <property type="entry name" value="HTH-TYPE TRANSCRIPTIONAL REGULATOR CYNR"/>
    <property type="match status" value="1"/>
</dbReference>
<evidence type="ECO:0000313" key="8">
    <source>
        <dbReference type="Proteomes" id="UP000068067"/>
    </source>
</evidence>
<dbReference type="FunFam" id="1.10.10.10:FF:000001">
    <property type="entry name" value="LysR family transcriptional regulator"/>
    <property type="match status" value="1"/>
</dbReference>
<keyword evidence="2" id="KW-0805">Transcription regulation</keyword>
<evidence type="ECO:0000256" key="4">
    <source>
        <dbReference type="ARBA" id="ARBA00023159"/>
    </source>
</evidence>
<dbReference type="Pfam" id="PF00126">
    <property type="entry name" value="HTH_1"/>
    <property type="match status" value="1"/>
</dbReference>
<dbReference type="PRINTS" id="PR00039">
    <property type="entry name" value="HTHLYSR"/>
</dbReference>
<dbReference type="OrthoDB" id="9789529at2"/>
<name>A0A0M4CVU9_9CORY</name>
<dbReference type="EMBL" id="CP009220">
    <property type="protein sequence ID" value="ALC05175.1"/>
    <property type="molecule type" value="Genomic_DNA"/>
</dbReference>
<dbReference type="Proteomes" id="UP000068067">
    <property type="component" value="Chromosome"/>
</dbReference>
<dbReference type="InterPro" id="IPR000847">
    <property type="entry name" value="LysR_HTH_N"/>
</dbReference>
<reference evidence="7 8" key="1">
    <citation type="submission" date="2014-08" db="EMBL/GenBank/DDBJ databases">
        <title>Complete genome sequence of Corynebacterium deserti GIMN1.010 (=DSM 45689), isolated from desert sand in western China.</title>
        <authorList>
            <person name="Ruckert C."/>
            <person name="Albersmeier A."/>
            <person name="Kalinowski J."/>
        </authorList>
    </citation>
    <scope>NUCLEOTIDE SEQUENCE [LARGE SCALE GENOMIC DNA]</scope>
    <source>
        <strain evidence="7 8">GIMN1.010</strain>
    </source>
</reference>
<dbReference type="InterPro" id="IPR036388">
    <property type="entry name" value="WH-like_DNA-bd_sf"/>
</dbReference>
<evidence type="ECO:0000259" key="6">
    <source>
        <dbReference type="PROSITE" id="PS50931"/>
    </source>
</evidence>
<dbReference type="RefSeq" id="WP_053544289.1">
    <property type="nucleotide sequence ID" value="NZ_CP009220.1"/>
</dbReference>
<dbReference type="Gene3D" id="3.40.190.10">
    <property type="entry name" value="Periplasmic binding protein-like II"/>
    <property type="match status" value="2"/>
</dbReference>
<dbReference type="InterPro" id="IPR005119">
    <property type="entry name" value="LysR_subst-bd"/>
</dbReference>
<gene>
    <name evidence="7" type="ORF">CDES_03615</name>
</gene>
<accession>A0A0M4CVU9</accession>
<dbReference type="PATRIC" id="fig|931089.4.peg.732"/>
<comment type="similarity">
    <text evidence="1">Belongs to the LysR transcriptional regulatory family.</text>
</comment>
<dbReference type="PROSITE" id="PS50931">
    <property type="entry name" value="HTH_LYSR"/>
    <property type="match status" value="1"/>
</dbReference>
<evidence type="ECO:0000256" key="3">
    <source>
        <dbReference type="ARBA" id="ARBA00023125"/>
    </source>
</evidence>
<dbReference type="AlphaFoldDB" id="A0A0M4CVU9"/>
<dbReference type="PANTHER" id="PTHR30346">
    <property type="entry name" value="TRANSCRIPTIONAL DUAL REGULATOR HCAR-RELATED"/>
    <property type="match status" value="1"/>
</dbReference>
<dbReference type="Gene3D" id="1.10.10.10">
    <property type="entry name" value="Winged helix-like DNA-binding domain superfamily/Winged helix DNA-binding domain"/>
    <property type="match status" value="1"/>
</dbReference>
<evidence type="ECO:0000313" key="7">
    <source>
        <dbReference type="EMBL" id="ALC05175.1"/>
    </source>
</evidence>
<dbReference type="STRING" id="931089.CDES_03615"/>
<dbReference type="GO" id="GO:0032993">
    <property type="term" value="C:protein-DNA complex"/>
    <property type="evidence" value="ECO:0007669"/>
    <property type="project" value="TreeGrafter"/>
</dbReference>
<proteinExistence type="inferred from homology"/>
<evidence type="ECO:0000256" key="5">
    <source>
        <dbReference type="ARBA" id="ARBA00023163"/>
    </source>
</evidence>
<evidence type="ECO:0000256" key="2">
    <source>
        <dbReference type="ARBA" id="ARBA00023015"/>
    </source>
</evidence>
<dbReference type="KEGG" id="cdx:CDES_03615"/>
<keyword evidence="8" id="KW-1185">Reference proteome</keyword>